<organism evidence="1 2">
    <name type="scientific">Sphingobacterium zeae</name>
    <dbReference type="NCBI Taxonomy" id="1776859"/>
    <lineage>
        <taxon>Bacteria</taxon>
        <taxon>Pseudomonadati</taxon>
        <taxon>Bacteroidota</taxon>
        <taxon>Sphingobacteriia</taxon>
        <taxon>Sphingobacteriales</taxon>
        <taxon>Sphingobacteriaceae</taxon>
        <taxon>Sphingobacterium</taxon>
    </lineage>
</organism>
<dbReference type="EMBL" id="JAUTBA010000001">
    <property type="protein sequence ID" value="MDQ1151106.1"/>
    <property type="molecule type" value="Genomic_DNA"/>
</dbReference>
<evidence type="ECO:0000313" key="2">
    <source>
        <dbReference type="Proteomes" id="UP001244640"/>
    </source>
</evidence>
<accession>A0ABU0U928</accession>
<keyword evidence="2" id="KW-1185">Reference proteome</keyword>
<proteinExistence type="predicted"/>
<protein>
    <recommendedName>
        <fullName evidence="3">ApeA N-terminal domain-containing protein</fullName>
    </recommendedName>
</protein>
<name>A0ABU0U928_9SPHI</name>
<comment type="caution">
    <text evidence="1">The sequence shown here is derived from an EMBL/GenBank/DDBJ whole genome shotgun (WGS) entry which is preliminary data.</text>
</comment>
<reference evidence="1 2" key="1">
    <citation type="submission" date="2023-07" db="EMBL/GenBank/DDBJ databases">
        <title>Functional and genomic diversity of the sorghum phyllosphere microbiome.</title>
        <authorList>
            <person name="Shade A."/>
        </authorList>
    </citation>
    <scope>NUCLEOTIDE SEQUENCE [LARGE SCALE GENOMIC DNA]</scope>
    <source>
        <strain evidence="1 2">SORGH_AS_0892</strain>
    </source>
</reference>
<dbReference type="Proteomes" id="UP001244640">
    <property type="component" value="Unassembled WGS sequence"/>
</dbReference>
<gene>
    <name evidence="1" type="ORF">QE382_003090</name>
</gene>
<sequence length="381" mass="44153">MQKPLNYEGINWVDGMKLSSGDFVHTDLYTQDLVRDGISVGLHHANFGLLPAFAGYDRSFDISLLKKNTNYLEVEVRFCNAVTSDGNRINIAYQQGAVEANFSAFMDVSKIAVGEHYVVLYVHSFRKSAFGEPNPEESPLRYPFVKKEYTIDIVTKSAVQQRQVSNSFLPIGKLVNDGQETLLVSQYIMPCVYIESHPQLMDFHNRFYRALNEFQSAAYRIMDKTVNKPKITELGLNIRFITERILAYMATSFFEYRSILPQKAPIYLLKYFSDFAHVFFNAVRLIESAEREEMLKYFYEWKDVTPGNFEERLSNLIELRYDHLEIAEAMECVADFMQVMVSLWGKLATLEYIGQRRENIVVAEQKVVQEVQTKRTWSLLD</sequence>
<evidence type="ECO:0000313" key="1">
    <source>
        <dbReference type="EMBL" id="MDQ1151106.1"/>
    </source>
</evidence>
<evidence type="ECO:0008006" key="3">
    <source>
        <dbReference type="Google" id="ProtNLM"/>
    </source>
</evidence>
<dbReference type="RefSeq" id="WP_307186639.1">
    <property type="nucleotide sequence ID" value="NZ_JAUTBA010000001.1"/>
</dbReference>